<organism evidence="2 3">
    <name type="scientific">Bradyrhizobium xenonodulans</name>
    <dbReference type="NCBI Taxonomy" id="2736875"/>
    <lineage>
        <taxon>Bacteria</taxon>
        <taxon>Pseudomonadati</taxon>
        <taxon>Pseudomonadota</taxon>
        <taxon>Alphaproteobacteria</taxon>
        <taxon>Hyphomicrobiales</taxon>
        <taxon>Nitrobacteraceae</taxon>
        <taxon>Bradyrhizobium</taxon>
    </lineage>
</organism>
<dbReference type="EMBL" id="CP089391">
    <property type="protein sequence ID" value="WBL75770.1"/>
    <property type="molecule type" value="Genomic_DNA"/>
</dbReference>
<gene>
    <name evidence="2" type="ORF">I3J27_22325</name>
</gene>
<feature type="compositionally biased region" description="Basic and acidic residues" evidence="1">
    <location>
        <begin position="1"/>
        <end position="12"/>
    </location>
</feature>
<name>A0ABY7MBS9_9BRAD</name>
<evidence type="ECO:0000313" key="2">
    <source>
        <dbReference type="EMBL" id="WBL75770.1"/>
    </source>
</evidence>
<evidence type="ECO:0000256" key="1">
    <source>
        <dbReference type="SAM" id="MobiDB-lite"/>
    </source>
</evidence>
<dbReference type="InterPro" id="IPR036465">
    <property type="entry name" value="vWFA_dom_sf"/>
</dbReference>
<dbReference type="RefSeq" id="WP_270160582.1">
    <property type="nucleotide sequence ID" value="NZ_CP089391.1"/>
</dbReference>
<accession>A0ABY7MBS9</accession>
<dbReference type="Proteomes" id="UP001179614">
    <property type="component" value="Chromosome"/>
</dbReference>
<dbReference type="Gene3D" id="3.40.50.410">
    <property type="entry name" value="von Willebrand factor, type A domain"/>
    <property type="match status" value="1"/>
</dbReference>
<keyword evidence="3" id="KW-1185">Reference proteome</keyword>
<proteinExistence type="predicted"/>
<dbReference type="SUPFAM" id="SSF53300">
    <property type="entry name" value="vWA-like"/>
    <property type="match status" value="1"/>
</dbReference>
<sequence length="249" mass="26445">MPGEPIKPRGRDAVSAQREGSVPQAGTSTSEDIAAFVARARALSPHAPGAKGRLIFALDATMSRQPTWDMACALQADMFREAAAIGSLDIRLVYYRGLNECRATSWISDSARLATLMSKIDCRGGDTQIGKVLSDVRREAVASGVRAVVFVGDAMEERVDELCAKAGELGMLKVPVFVFQEGDDAVAERAFREIARLTGGAWCRFDPGAAAQLRELLRAAAAYAVGGREALQKLAGSASGAAKLISQMK</sequence>
<protein>
    <submittedName>
        <fullName evidence="2">VWA domain-containing protein</fullName>
    </submittedName>
</protein>
<feature type="region of interest" description="Disordered" evidence="1">
    <location>
        <begin position="1"/>
        <end position="27"/>
    </location>
</feature>
<evidence type="ECO:0000313" key="3">
    <source>
        <dbReference type="Proteomes" id="UP001179614"/>
    </source>
</evidence>
<reference evidence="2" key="1">
    <citation type="submission" date="2021-12" db="EMBL/GenBank/DDBJ databases">
        <title>Bradyrhizobium xenonodulans sp. nov.</title>
        <authorList>
            <person name="Claassens R."/>
            <person name="Venter S.N."/>
            <person name="Beukes C.W."/>
            <person name="Stepkowski T."/>
            <person name="Steenkamp E.T."/>
        </authorList>
    </citation>
    <scope>NUCLEOTIDE SEQUENCE</scope>
    <source>
        <strain evidence="2">14AB</strain>
    </source>
</reference>